<dbReference type="SUPFAM" id="SSF69618">
    <property type="entry name" value="HemD-like"/>
    <property type="match status" value="1"/>
</dbReference>
<reference evidence="11 12" key="1">
    <citation type="journal article" date="2020" name="Insects">
        <title>Bacteria Belonging to Pseudomonas typographi sp. nov. from the Bark Beetle Ips typographus Have Genomic Potential to Aid in the Host Ecology.</title>
        <authorList>
            <person name="Peral-Aranega E."/>
            <person name="Saati-Santamaria Z."/>
            <person name="Kolarik M."/>
            <person name="Rivas R."/>
            <person name="Garcia-Fraile P."/>
        </authorList>
    </citation>
    <scope>NUCLEOTIDE SEQUENCE [LARGE SCALE GENOMIC DNA]</scope>
    <source>
        <strain evidence="11 12">CA3A</strain>
    </source>
</reference>
<evidence type="ECO:0000256" key="5">
    <source>
        <dbReference type="ARBA" id="ARBA00023244"/>
    </source>
</evidence>
<feature type="domain" description="Tetrapyrrole biosynthesis uroporphyrinogen III synthase" evidence="10">
    <location>
        <begin position="19"/>
        <end position="243"/>
    </location>
</feature>
<evidence type="ECO:0000256" key="1">
    <source>
        <dbReference type="ARBA" id="ARBA00004772"/>
    </source>
</evidence>
<comment type="function">
    <text evidence="6 9">Catalyzes cyclization of the linear tetrapyrrole, hydroxymethylbilane, to the macrocyclic uroporphyrinogen III.</text>
</comment>
<evidence type="ECO:0000256" key="6">
    <source>
        <dbReference type="ARBA" id="ARBA00037589"/>
    </source>
</evidence>
<evidence type="ECO:0000256" key="9">
    <source>
        <dbReference type="RuleBase" id="RU366031"/>
    </source>
</evidence>
<dbReference type="InterPro" id="IPR039793">
    <property type="entry name" value="UROS/Hem4"/>
</dbReference>
<name>A0ABR7Z3K0_9PSED</name>
<dbReference type="InterPro" id="IPR003754">
    <property type="entry name" value="4pyrrol_synth_uPrphyn_synth"/>
</dbReference>
<evidence type="ECO:0000256" key="4">
    <source>
        <dbReference type="ARBA" id="ARBA00023239"/>
    </source>
</evidence>
<dbReference type="PANTHER" id="PTHR38042:SF1">
    <property type="entry name" value="UROPORPHYRINOGEN-III SYNTHASE, CHLOROPLASTIC"/>
    <property type="match status" value="1"/>
</dbReference>
<dbReference type="GO" id="GO:0004852">
    <property type="term" value="F:uroporphyrinogen-III synthase activity"/>
    <property type="evidence" value="ECO:0007669"/>
    <property type="project" value="UniProtKB-EC"/>
</dbReference>
<dbReference type="Gene3D" id="3.40.50.10090">
    <property type="match status" value="2"/>
</dbReference>
<keyword evidence="4 9" id="KW-0456">Lyase</keyword>
<dbReference type="Pfam" id="PF02602">
    <property type="entry name" value="HEM4"/>
    <property type="match status" value="1"/>
</dbReference>
<gene>
    <name evidence="11" type="ORF">HAQ05_14575</name>
</gene>
<organism evidence="11 12">
    <name type="scientific">Pseudomonas typographi</name>
    <dbReference type="NCBI Taxonomy" id="2715964"/>
    <lineage>
        <taxon>Bacteria</taxon>
        <taxon>Pseudomonadati</taxon>
        <taxon>Pseudomonadota</taxon>
        <taxon>Gammaproteobacteria</taxon>
        <taxon>Pseudomonadales</taxon>
        <taxon>Pseudomonadaceae</taxon>
        <taxon>Pseudomonas</taxon>
    </lineage>
</organism>
<dbReference type="EMBL" id="JAAOCA010000017">
    <property type="protein sequence ID" value="MBD1599919.1"/>
    <property type="molecule type" value="Genomic_DNA"/>
</dbReference>
<proteinExistence type="inferred from homology"/>
<evidence type="ECO:0000256" key="8">
    <source>
        <dbReference type="ARBA" id="ARBA00048617"/>
    </source>
</evidence>
<keyword evidence="12" id="KW-1185">Reference proteome</keyword>
<dbReference type="PANTHER" id="PTHR38042">
    <property type="entry name" value="UROPORPHYRINOGEN-III SYNTHASE, CHLOROPLASTIC"/>
    <property type="match status" value="1"/>
</dbReference>
<dbReference type="CDD" id="cd06578">
    <property type="entry name" value="HemD"/>
    <property type="match status" value="1"/>
</dbReference>
<evidence type="ECO:0000313" key="11">
    <source>
        <dbReference type="EMBL" id="MBD1599919.1"/>
    </source>
</evidence>
<comment type="catalytic activity">
    <reaction evidence="8 9">
        <text>hydroxymethylbilane = uroporphyrinogen III + H2O</text>
        <dbReference type="Rhea" id="RHEA:18965"/>
        <dbReference type="ChEBI" id="CHEBI:15377"/>
        <dbReference type="ChEBI" id="CHEBI:57308"/>
        <dbReference type="ChEBI" id="CHEBI:57845"/>
        <dbReference type="EC" id="4.2.1.75"/>
    </reaction>
</comment>
<dbReference type="Proteomes" id="UP000805841">
    <property type="component" value="Unassembled WGS sequence"/>
</dbReference>
<protein>
    <recommendedName>
        <fullName evidence="7 9">Uroporphyrinogen-III synthase</fullName>
        <ecNumber evidence="3 9">4.2.1.75</ecNumber>
    </recommendedName>
</protein>
<dbReference type="RefSeq" id="WP_190421775.1">
    <property type="nucleotide sequence ID" value="NZ_JAAOCA010000017.1"/>
</dbReference>
<evidence type="ECO:0000256" key="2">
    <source>
        <dbReference type="ARBA" id="ARBA00008133"/>
    </source>
</evidence>
<evidence type="ECO:0000256" key="7">
    <source>
        <dbReference type="ARBA" id="ARBA00040167"/>
    </source>
</evidence>
<sequence>MSDWRLLITRALPGADTQACELRRLGYHAAVLPLVAIEPLAETPEQQAQLSQLGTYRALLVVSQPAARLLLARLAATGRRPPAEPVFAVGAGTAAVLQEQGIDALWPASGEDSEALLAMPALHARLARSAGRVLIVRGQGGREVLAKGLHSHGASVDYLELYRRACPALEGAALLQRIQAERLNALVVSSGQGFEHLRAVAAEHWPALARLALFVPSERVAGLAKAAGARHVFVCAGAGTAALAERLAVSAAP</sequence>
<evidence type="ECO:0000259" key="10">
    <source>
        <dbReference type="Pfam" id="PF02602"/>
    </source>
</evidence>
<comment type="caution">
    <text evidence="11">The sequence shown here is derived from an EMBL/GenBank/DDBJ whole genome shotgun (WGS) entry which is preliminary data.</text>
</comment>
<comment type="similarity">
    <text evidence="2 9">Belongs to the uroporphyrinogen-III synthase family.</text>
</comment>
<evidence type="ECO:0000256" key="3">
    <source>
        <dbReference type="ARBA" id="ARBA00013109"/>
    </source>
</evidence>
<dbReference type="EC" id="4.2.1.75" evidence="3 9"/>
<keyword evidence="5 9" id="KW-0627">Porphyrin biosynthesis</keyword>
<dbReference type="InterPro" id="IPR036108">
    <property type="entry name" value="4pyrrol_syn_uPrphyn_synt_sf"/>
</dbReference>
<evidence type="ECO:0000313" key="12">
    <source>
        <dbReference type="Proteomes" id="UP000805841"/>
    </source>
</evidence>
<comment type="pathway">
    <text evidence="1 9">Porphyrin-containing compound metabolism; protoporphyrin-IX biosynthesis; coproporphyrinogen-III from 5-aminolevulinate: step 3/4.</text>
</comment>
<accession>A0ABR7Z3K0</accession>